<accession>A0ABS9NMC0</accession>
<sequence>MILYGAFKVLLIAYFATFALYHFYAAKIKHRVDPRVRFSKVAVWNKVDELRREGVREAKTAYFFWVLANILLAVMFGIFCLNIGRR</sequence>
<feature type="transmembrane region" description="Helical" evidence="1">
    <location>
        <begin position="6"/>
        <end position="25"/>
    </location>
</feature>
<proteinExistence type="predicted"/>
<name>A0ABS9NMC0_9NEIS</name>
<evidence type="ECO:0000256" key="1">
    <source>
        <dbReference type="SAM" id="Phobius"/>
    </source>
</evidence>
<keyword evidence="1" id="KW-0812">Transmembrane</keyword>
<dbReference type="Proteomes" id="UP001298424">
    <property type="component" value="Unassembled WGS sequence"/>
</dbReference>
<keyword evidence="1" id="KW-1133">Transmembrane helix</keyword>
<keyword evidence="1" id="KW-0472">Membrane</keyword>
<feature type="transmembrane region" description="Helical" evidence="1">
    <location>
        <begin position="61"/>
        <end position="84"/>
    </location>
</feature>
<dbReference type="RefSeq" id="WP_238746593.1">
    <property type="nucleotide sequence ID" value="NZ_JAKOOW010000022.1"/>
</dbReference>
<comment type="caution">
    <text evidence="2">The sequence shown here is derived from an EMBL/GenBank/DDBJ whole genome shotgun (WGS) entry which is preliminary data.</text>
</comment>
<gene>
    <name evidence="2" type="ORF">MB824_05435</name>
</gene>
<organism evidence="2 3">
    <name type="scientific">Kingella pumchi</name>
    <dbReference type="NCBI Taxonomy" id="2779506"/>
    <lineage>
        <taxon>Bacteria</taxon>
        <taxon>Pseudomonadati</taxon>
        <taxon>Pseudomonadota</taxon>
        <taxon>Betaproteobacteria</taxon>
        <taxon>Neisseriales</taxon>
        <taxon>Neisseriaceae</taxon>
        <taxon>Kingella</taxon>
    </lineage>
</organism>
<evidence type="ECO:0000313" key="3">
    <source>
        <dbReference type="Proteomes" id="UP001298424"/>
    </source>
</evidence>
<dbReference type="EMBL" id="JAKOOW010000022">
    <property type="protein sequence ID" value="MCG6503934.1"/>
    <property type="molecule type" value="Genomic_DNA"/>
</dbReference>
<evidence type="ECO:0000313" key="2">
    <source>
        <dbReference type="EMBL" id="MCG6503934.1"/>
    </source>
</evidence>
<keyword evidence="3" id="KW-1185">Reference proteome</keyword>
<reference evidence="2 3" key="1">
    <citation type="submission" date="2022-02" db="EMBL/GenBank/DDBJ databases">
        <title>Genome sequence data of Kingella unionensis sp. nov. strain CICC 24913 (CCUG 75125).</title>
        <authorList>
            <person name="Xiao M."/>
        </authorList>
    </citation>
    <scope>NUCLEOTIDE SEQUENCE [LARGE SCALE GENOMIC DNA]</scope>
    <source>
        <strain evidence="2 3">CICC 24913</strain>
    </source>
</reference>
<protein>
    <submittedName>
        <fullName evidence="2">Uncharacterized protein</fullName>
    </submittedName>
</protein>